<comment type="function">
    <text evidence="1 11">Is required not only for elongation of protein synthesis but also for the initiation of all mRNA translation through initiator tRNA(fMet) aminoacylation.</text>
</comment>
<evidence type="ECO:0000256" key="9">
    <source>
        <dbReference type="ARBA" id="ARBA00023146"/>
    </source>
</evidence>
<reference evidence="14 15" key="1">
    <citation type="submission" date="2020-08" db="EMBL/GenBank/DDBJ databases">
        <title>Sequencing the genomes of 1000 actinobacteria strains.</title>
        <authorList>
            <person name="Klenk H.-P."/>
        </authorList>
    </citation>
    <scope>NUCLEOTIDE SEQUENCE [LARGE SCALE GENOMIC DNA]</scope>
    <source>
        <strain evidence="14 15">DSM 45518</strain>
    </source>
</reference>
<dbReference type="Gene3D" id="3.40.50.620">
    <property type="entry name" value="HUPs"/>
    <property type="match status" value="1"/>
</dbReference>
<comment type="caution">
    <text evidence="14">The sequence shown here is derived from an EMBL/GenBank/DDBJ whole genome shotgun (WGS) entry which is preliminary data.</text>
</comment>
<dbReference type="SUPFAM" id="SSF52374">
    <property type="entry name" value="Nucleotidylyl transferase"/>
    <property type="match status" value="1"/>
</dbReference>
<dbReference type="PRINTS" id="PR01041">
    <property type="entry name" value="TRNASYNTHMET"/>
</dbReference>
<organism evidence="14 15">
    <name type="scientific">Paractinoplanes abujensis</name>
    <dbReference type="NCBI Taxonomy" id="882441"/>
    <lineage>
        <taxon>Bacteria</taxon>
        <taxon>Bacillati</taxon>
        <taxon>Actinomycetota</taxon>
        <taxon>Actinomycetes</taxon>
        <taxon>Micromonosporales</taxon>
        <taxon>Micromonosporaceae</taxon>
        <taxon>Paractinoplanes</taxon>
    </lineage>
</organism>
<dbReference type="InterPro" id="IPR015413">
    <property type="entry name" value="Methionyl/Leucyl_tRNA_Synth"/>
</dbReference>
<comment type="subunit">
    <text evidence="11">Monomer.</text>
</comment>
<keyword evidence="9 11" id="KW-0030">Aminoacyl-tRNA synthetase</keyword>
<proteinExistence type="inferred from homology"/>
<dbReference type="Pfam" id="PF19303">
    <property type="entry name" value="Anticodon_3"/>
    <property type="match status" value="1"/>
</dbReference>
<dbReference type="EC" id="6.1.1.10" evidence="11"/>
<dbReference type="Proteomes" id="UP000542742">
    <property type="component" value="Unassembled WGS sequence"/>
</dbReference>
<keyword evidence="7 11" id="KW-0067">ATP-binding</keyword>
<comment type="similarity">
    <text evidence="3 11">Belongs to the class-I aminoacyl-tRNA synthetase family. MetG type 1 subfamily.</text>
</comment>
<keyword evidence="4 11" id="KW-0963">Cytoplasm</keyword>
<dbReference type="SUPFAM" id="SSF57770">
    <property type="entry name" value="Methionyl-tRNA synthetase (MetRS), Zn-domain"/>
    <property type="match status" value="1"/>
</dbReference>
<feature type="binding site" evidence="11">
    <location>
        <position position="159"/>
    </location>
    <ligand>
        <name>Zn(2+)</name>
        <dbReference type="ChEBI" id="CHEBI:29105"/>
    </ligand>
</feature>
<dbReference type="HAMAP" id="MF_00098">
    <property type="entry name" value="Met_tRNA_synth_type1"/>
    <property type="match status" value="1"/>
</dbReference>
<evidence type="ECO:0000256" key="1">
    <source>
        <dbReference type="ARBA" id="ARBA00003314"/>
    </source>
</evidence>
<dbReference type="InterPro" id="IPR014758">
    <property type="entry name" value="Met-tRNA_synth"/>
</dbReference>
<dbReference type="GO" id="GO:0005829">
    <property type="term" value="C:cytosol"/>
    <property type="evidence" value="ECO:0007669"/>
    <property type="project" value="TreeGrafter"/>
</dbReference>
<feature type="short sequence motif" description="'KMSKS' region" evidence="11">
    <location>
        <begin position="351"/>
        <end position="355"/>
    </location>
</feature>
<accession>A0A7W7CY93</accession>
<keyword evidence="8 11" id="KW-0648">Protein biosynthesis</keyword>
<dbReference type="FunFam" id="2.20.28.20:FF:000001">
    <property type="entry name" value="Methionine--tRNA ligase"/>
    <property type="match status" value="1"/>
</dbReference>
<keyword evidence="11" id="KW-0479">Metal-binding</keyword>
<evidence type="ECO:0000313" key="15">
    <source>
        <dbReference type="Proteomes" id="UP000542742"/>
    </source>
</evidence>
<evidence type="ECO:0000259" key="12">
    <source>
        <dbReference type="Pfam" id="PF09334"/>
    </source>
</evidence>
<dbReference type="InterPro" id="IPR033911">
    <property type="entry name" value="MetRS_core"/>
</dbReference>
<dbReference type="InterPro" id="IPR014729">
    <property type="entry name" value="Rossmann-like_a/b/a_fold"/>
</dbReference>
<dbReference type="AlphaFoldDB" id="A0A7W7CY93"/>
<evidence type="ECO:0000256" key="8">
    <source>
        <dbReference type="ARBA" id="ARBA00022917"/>
    </source>
</evidence>
<dbReference type="Gene3D" id="2.20.28.20">
    <property type="entry name" value="Methionyl-tRNA synthetase, Zn-domain"/>
    <property type="match status" value="1"/>
</dbReference>
<evidence type="ECO:0000256" key="10">
    <source>
        <dbReference type="ARBA" id="ARBA00047364"/>
    </source>
</evidence>
<dbReference type="GO" id="GO:0005524">
    <property type="term" value="F:ATP binding"/>
    <property type="evidence" value="ECO:0007669"/>
    <property type="project" value="UniProtKB-UniRule"/>
</dbReference>
<feature type="binding site" evidence="11">
    <location>
        <position position="146"/>
    </location>
    <ligand>
        <name>Zn(2+)</name>
        <dbReference type="ChEBI" id="CHEBI:29105"/>
    </ligand>
</feature>
<feature type="short sequence motif" description="'HIGH' region" evidence="11">
    <location>
        <begin position="11"/>
        <end position="21"/>
    </location>
</feature>
<dbReference type="InterPro" id="IPR023458">
    <property type="entry name" value="Met-tRNA_ligase_1"/>
</dbReference>
<dbReference type="EMBL" id="JACHMF010000001">
    <property type="protein sequence ID" value="MBB4696694.1"/>
    <property type="molecule type" value="Genomic_DNA"/>
</dbReference>
<feature type="domain" description="Methionyl-tRNA synthetase anticodon-binding" evidence="13">
    <location>
        <begin position="425"/>
        <end position="547"/>
    </location>
</feature>
<dbReference type="PANTHER" id="PTHR45765">
    <property type="entry name" value="METHIONINE--TRNA LIGASE"/>
    <property type="match status" value="1"/>
</dbReference>
<keyword evidence="11" id="KW-0862">Zinc</keyword>
<protein>
    <recommendedName>
        <fullName evidence="11">Methionine--tRNA ligase</fullName>
        <ecNumber evidence="11">6.1.1.10</ecNumber>
    </recommendedName>
    <alternativeName>
        <fullName evidence="11">Methionyl-tRNA synthetase</fullName>
        <shortName evidence="11">MetRS</shortName>
    </alternativeName>
</protein>
<dbReference type="NCBIfam" id="TIGR00398">
    <property type="entry name" value="metG"/>
    <property type="match status" value="1"/>
</dbReference>
<evidence type="ECO:0000256" key="5">
    <source>
        <dbReference type="ARBA" id="ARBA00022598"/>
    </source>
</evidence>
<evidence type="ECO:0000256" key="2">
    <source>
        <dbReference type="ARBA" id="ARBA00004496"/>
    </source>
</evidence>
<dbReference type="SUPFAM" id="SSF47323">
    <property type="entry name" value="Anticodon-binding domain of a subclass of class I aminoacyl-tRNA synthetases"/>
    <property type="match status" value="1"/>
</dbReference>
<evidence type="ECO:0000256" key="7">
    <source>
        <dbReference type="ARBA" id="ARBA00022840"/>
    </source>
</evidence>
<dbReference type="InterPro" id="IPR041872">
    <property type="entry name" value="Anticodon_Met"/>
</dbReference>
<keyword evidence="15" id="KW-1185">Reference proteome</keyword>
<dbReference type="Gene3D" id="1.10.730.10">
    <property type="entry name" value="Isoleucyl-tRNA Synthetase, Domain 1"/>
    <property type="match status" value="1"/>
</dbReference>
<feature type="binding site" evidence="11">
    <location>
        <position position="354"/>
    </location>
    <ligand>
        <name>ATP</name>
        <dbReference type="ChEBI" id="CHEBI:30616"/>
    </ligand>
</feature>
<dbReference type="GO" id="GO:0004825">
    <property type="term" value="F:methionine-tRNA ligase activity"/>
    <property type="evidence" value="ECO:0007669"/>
    <property type="project" value="UniProtKB-UniRule"/>
</dbReference>
<feature type="domain" description="Methionyl/Leucyl tRNA synthetase" evidence="12">
    <location>
        <begin position="5"/>
        <end position="414"/>
    </location>
</feature>
<dbReference type="InterPro" id="IPR029038">
    <property type="entry name" value="MetRS_Zn"/>
</dbReference>
<dbReference type="InterPro" id="IPR009080">
    <property type="entry name" value="tRNAsynth_Ia_anticodon-bd"/>
</dbReference>
<comment type="catalytic activity">
    <reaction evidence="10 11">
        <text>tRNA(Met) + L-methionine + ATP = L-methionyl-tRNA(Met) + AMP + diphosphate</text>
        <dbReference type="Rhea" id="RHEA:13481"/>
        <dbReference type="Rhea" id="RHEA-COMP:9667"/>
        <dbReference type="Rhea" id="RHEA-COMP:9698"/>
        <dbReference type="ChEBI" id="CHEBI:30616"/>
        <dbReference type="ChEBI" id="CHEBI:33019"/>
        <dbReference type="ChEBI" id="CHEBI:57844"/>
        <dbReference type="ChEBI" id="CHEBI:78442"/>
        <dbReference type="ChEBI" id="CHEBI:78530"/>
        <dbReference type="ChEBI" id="CHEBI:456215"/>
        <dbReference type="EC" id="6.1.1.10"/>
    </reaction>
</comment>
<evidence type="ECO:0000256" key="6">
    <source>
        <dbReference type="ARBA" id="ARBA00022741"/>
    </source>
</evidence>
<dbReference type="PANTHER" id="PTHR45765:SF1">
    <property type="entry name" value="METHIONINE--TRNA LIGASE, CYTOPLASMIC"/>
    <property type="match status" value="1"/>
</dbReference>
<dbReference type="CDD" id="cd07957">
    <property type="entry name" value="Anticodon_Ia_Met"/>
    <property type="match status" value="1"/>
</dbReference>
<comment type="cofactor">
    <cofactor evidence="11">
        <name>Zn(2+)</name>
        <dbReference type="ChEBI" id="CHEBI:29105"/>
    </cofactor>
    <text evidence="11">Binds 1 zinc ion per subunit.</text>
</comment>
<dbReference type="Pfam" id="PF09334">
    <property type="entry name" value="tRNA-synt_1g"/>
    <property type="match status" value="1"/>
</dbReference>
<feature type="binding site" evidence="11">
    <location>
        <position position="143"/>
    </location>
    <ligand>
        <name>Zn(2+)</name>
        <dbReference type="ChEBI" id="CHEBI:29105"/>
    </ligand>
</feature>
<keyword evidence="5 11" id="KW-0436">Ligase</keyword>
<dbReference type="GO" id="GO:0006431">
    <property type="term" value="P:methionyl-tRNA aminoacylation"/>
    <property type="evidence" value="ECO:0007669"/>
    <property type="project" value="UniProtKB-UniRule"/>
</dbReference>
<dbReference type="CDD" id="cd00814">
    <property type="entry name" value="MetRS_core"/>
    <property type="match status" value="1"/>
</dbReference>
<evidence type="ECO:0000259" key="13">
    <source>
        <dbReference type="Pfam" id="PF19303"/>
    </source>
</evidence>
<comment type="subcellular location">
    <subcellularLocation>
        <location evidence="2 11">Cytoplasm</location>
    </subcellularLocation>
</comment>
<evidence type="ECO:0000313" key="14">
    <source>
        <dbReference type="EMBL" id="MBB4696694.1"/>
    </source>
</evidence>
<evidence type="ECO:0000256" key="3">
    <source>
        <dbReference type="ARBA" id="ARBA00008258"/>
    </source>
</evidence>
<feature type="binding site" evidence="11">
    <location>
        <position position="156"/>
    </location>
    <ligand>
        <name>Zn(2+)</name>
        <dbReference type="ChEBI" id="CHEBI:29105"/>
    </ligand>
</feature>
<evidence type="ECO:0000256" key="11">
    <source>
        <dbReference type="HAMAP-Rule" id="MF_00098"/>
    </source>
</evidence>
<evidence type="ECO:0000256" key="4">
    <source>
        <dbReference type="ARBA" id="ARBA00022490"/>
    </source>
</evidence>
<keyword evidence="6 11" id="KW-0547">Nucleotide-binding</keyword>
<dbReference type="RefSeq" id="WP_184954904.1">
    <property type="nucleotide sequence ID" value="NZ_BOMC01000020.1"/>
</dbReference>
<dbReference type="GO" id="GO:0046872">
    <property type="term" value="F:metal ion binding"/>
    <property type="evidence" value="ECO:0007669"/>
    <property type="project" value="UniProtKB-KW"/>
</dbReference>
<sequence length="598" mass="66397">MSHVLAAVAWPYANGPRHIGHVSGFGVPSDVFSRYMRMAGHDVLMVSGTDEHGTPIQVQADAEGVTARELADRYNRVIVEDLHGLGLSYDLFTRTTTRNHYAVVQELFTALERNGYIVKRTTLGARSPSTGRTLPDRYIEGTCPICGYDSARGDQCDNCGNQLDPEQLINPRSKINGETPEFVETEHFFLDLPAFAEAIGNWLDQRENWRPNVLKFSRNLLDDLQPRAITRDLEWGVPIPLDGWRDRNDKRIYVWFDAVIGYLSASIEWARRSGDPEAWRRWWSADAQGKDALGYYFMGKDNIVFHSVIWPALLLGYSGEGDKGGEPGELGRLNLPTEVVSSEFLTMEGKKFSSSRRVVIYVRDFLERYDADALRYFIAVAGPESNDTDFTWAEFVRRNNDELVAGWGNLVNRSISMAAKNFGAIPERGELTEEDEALLAVSRAGFATVGELIGKHRQKAAIGEAMRVVAEANKYLSDQAPWKLKADADKPRQATVLAVALQVVSDANTLLTPFLPHSAQKVFELLGGEGVHAPMPRIEEVEDLDGGPGYPVLTGDYTGGARWESVPLVTGTPLAAPKPVFRKLEPSVIEEELARLAG</sequence>
<gene>
    <name evidence="11" type="primary">metG</name>
    <name evidence="14" type="ORF">BKA14_006842</name>
</gene>
<name>A0A7W7CY93_9ACTN</name>